<dbReference type="GO" id="GO:0043023">
    <property type="term" value="F:ribosomal large subunit binding"/>
    <property type="evidence" value="ECO:0007669"/>
    <property type="project" value="TreeGrafter"/>
</dbReference>
<dbReference type="PANTHER" id="PTHR20982">
    <property type="entry name" value="RIBOSOME RECYCLING FACTOR"/>
    <property type="match status" value="1"/>
</dbReference>
<evidence type="ECO:0000259" key="5">
    <source>
        <dbReference type="Pfam" id="PF01765"/>
    </source>
</evidence>
<accession>A0A9D4F967</accession>
<dbReference type="Proteomes" id="UP000828390">
    <property type="component" value="Unassembled WGS sequence"/>
</dbReference>
<organism evidence="6 7">
    <name type="scientific">Dreissena polymorpha</name>
    <name type="common">Zebra mussel</name>
    <name type="synonym">Mytilus polymorpha</name>
    <dbReference type="NCBI Taxonomy" id="45954"/>
    <lineage>
        <taxon>Eukaryota</taxon>
        <taxon>Metazoa</taxon>
        <taxon>Spiralia</taxon>
        <taxon>Lophotrochozoa</taxon>
        <taxon>Mollusca</taxon>
        <taxon>Bivalvia</taxon>
        <taxon>Autobranchia</taxon>
        <taxon>Heteroconchia</taxon>
        <taxon>Euheterodonta</taxon>
        <taxon>Imparidentia</taxon>
        <taxon>Neoheterodontei</taxon>
        <taxon>Myida</taxon>
        <taxon>Dreissenoidea</taxon>
        <taxon>Dreissenidae</taxon>
        <taxon>Dreissena</taxon>
    </lineage>
</organism>
<dbReference type="PANTHER" id="PTHR20982:SF3">
    <property type="entry name" value="MITOCHONDRIAL RIBOSOME RECYCLING FACTOR PSEUDO 1"/>
    <property type="match status" value="1"/>
</dbReference>
<reference evidence="6" key="2">
    <citation type="submission" date="2020-11" db="EMBL/GenBank/DDBJ databases">
        <authorList>
            <person name="McCartney M.A."/>
            <person name="Auch B."/>
            <person name="Kono T."/>
            <person name="Mallez S."/>
            <person name="Becker A."/>
            <person name="Gohl D.M."/>
            <person name="Silverstein K.A.T."/>
            <person name="Koren S."/>
            <person name="Bechman K.B."/>
            <person name="Herman A."/>
            <person name="Abrahante J.E."/>
            <person name="Garbe J."/>
        </authorList>
    </citation>
    <scope>NUCLEOTIDE SEQUENCE</scope>
    <source>
        <strain evidence="6">Duluth1</strain>
        <tissue evidence="6">Whole animal</tissue>
    </source>
</reference>
<keyword evidence="3" id="KW-0648">Protein biosynthesis</keyword>
<dbReference type="AlphaFoldDB" id="A0A9D4F967"/>
<dbReference type="GO" id="GO:0005739">
    <property type="term" value="C:mitochondrion"/>
    <property type="evidence" value="ECO:0007669"/>
    <property type="project" value="TreeGrafter"/>
</dbReference>
<proteinExistence type="inferred from homology"/>
<feature type="domain" description="Ribosome recycling factor" evidence="5">
    <location>
        <begin position="116"/>
        <end position="275"/>
    </location>
</feature>
<dbReference type="Gene3D" id="3.30.1360.40">
    <property type="match status" value="1"/>
</dbReference>
<dbReference type="SUPFAM" id="SSF55194">
    <property type="entry name" value="Ribosome recycling factor, RRF"/>
    <property type="match status" value="1"/>
</dbReference>
<dbReference type="Gene3D" id="1.10.132.20">
    <property type="entry name" value="Ribosome-recycling factor"/>
    <property type="match status" value="1"/>
</dbReference>
<dbReference type="Pfam" id="PF01765">
    <property type="entry name" value="RRF"/>
    <property type="match status" value="1"/>
</dbReference>
<dbReference type="EMBL" id="JAIWYP010000007">
    <property type="protein sequence ID" value="KAH3794694.1"/>
    <property type="molecule type" value="Genomic_DNA"/>
</dbReference>
<dbReference type="GO" id="GO:0006412">
    <property type="term" value="P:translation"/>
    <property type="evidence" value="ECO:0007669"/>
    <property type="project" value="UniProtKB-KW"/>
</dbReference>
<sequence>MSVLPLQFQLINVVRQLRSESLTSNKLRACCHMTTSTNRVRNMHSMTRQTDRTSLTTTPTLQHLTFVPKRFKKGQDKVEKQKGAKAAAQTDHIELSVDFDVSGYQQELDKALEEMKQEYVQNLSLRTNIGMYGKLQVKTPDGSFPLNQIASIIQKTPSLVVVNLAKNSHYIAEVLSTLRNSGMNLNPQQEGQSLVYLTIPKVSREHREQLAKNAKAIFNKTKDSLNKVYSKFSKKTSSINREDEKQLADKKLLAMKNAAQVAAEKQLKAKTEELLKTLD</sequence>
<evidence type="ECO:0000256" key="1">
    <source>
        <dbReference type="ARBA" id="ARBA00005912"/>
    </source>
</evidence>
<name>A0A9D4F967_DREPO</name>
<reference evidence="6" key="1">
    <citation type="journal article" date="2019" name="bioRxiv">
        <title>The Genome of the Zebra Mussel, Dreissena polymorpha: A Resource for Invasive Species Research.</title>
        <authorList>
            <person name="McCartney M.A."/>
            <person name="Auch B."/>
            <person name="Kono T."/>
            <person name="Mallez S."/>
            <person name="Zhang Y."/>
            <person name="Obille A."/>
            <person name="Becker A."/>
            <person name="Abrahante J.E."/>
            <person name="Garbe J."/>
            <person name="Badalamenti J.P."/>
            <person name="Herman A."/>
            <person name="Mangelson H."/>
            <person name="Liachko I."/>
            <person name="Sullivan S."/>
            <person name="Sone E.D."/>
            <person name="Koren S."/>
            <person name="Silverstein K.A.T."/>
            <person name="Beckman K.B."/>
            <person name="Gohl D.M."/>
        </authorList>
    </citation>
    <scope>NUCLEOTIDE SEQUENCE</scope>
    <source>
        <strain evidence="6">Duluth1</strain>
        <tissue evidence="6">Whole animal</tissue>
    </source>
</reference>
<dbReference type="InterPro" id="IPR023584">
    <property type="entry name" value="Ribosome_recyc_fac_dom"/>
</dbReference>
<dbReference type="InterPro" id="IPR036191">
    <property type="entry name" value="RRF_sf"/>
</dbReference>
<evidence type="ECO:0000313" key="7">
    <source>
        <dbReference type="Proteomes" id="UP000828390"/>
    </source>
</evidence>
<dbReference type="OrthoDB" id="407355at2759"/>
<evidence type="ECO:0000256" key="3">
    <source>
        <dbReference type="ARBA" id="ARBA00022917"/>
    </source>
</evidence>
<comment type="similarity">
    <text evidence="1">Belongs to the RRF family.</text>
</comment>
<keyword evidence="7" id="KW-1185">Reference proteome</keyword>
<gene>
    <name evidence="6" type="ORF">DPMN_148232</name>
</gene>
<protein>
    <recommendedName>
        <fullName evidence="2">Ribosome-recycling factor, mitochondrial</fullName>
    </recommendedName>
    <alternativeName>
        <fullName evidence="4">Ribosome-releasing factor, mitochondrial</fullName>
    </alternativeName>
</protein>
<evidence type="ECO:0000313" key="6">
    <source>
        <dbReference type="EMBL" id="KAH3794694.1"/>
    </source>
</evidence>
<evidence type="ECO:0000256" key="2">
    <source>
        <dbReference type="ARBA" id="ARBA00020581"/>
    </source>
</evidence>
<dbReference type="InterPro" id="IPR002661">
    <property type="entry name" value="Ribosome_recyc_fac"/>
</dbReference>
<comment type="caution">
    <text evidence="6">The sequence shown here is derived from an EMBL/GenBank/DDBJ whole genome shotgun (WGS) entry which is preliminary data.</text>
</comment>
<evidence type="ECO:0000256" key="4">
    <source>
        <dbReference type="ARBA" id="ARBA00033107"/>
    </source>
</evidence>